<proteinExistence type="predicted"/>
<protein>
    <submittedName>
        <fullName evidence="2">Uncharacterized protein</fullName>
    </submittedName>
</protein>
<evidence type="ECO:0000256" key="1">
    <source>
        <dbReference type="SAM" id="MobiDB-lite"/>
    </source>
</evidence>
<reference evidence="2" key="1">
    <citation type="journal article" date="2015" name="Nature">
        <title>Complex archaea that bridge the gap between prokaryotes and eukaryotes.</title>
        <authorList>
            <person name="Spang A."/>
            <person name="Saw J.H."/>
            <person name="Jorgensen S.L."/>
            <person name="Zaremba-Niedzwiedzka K."/>
            <person name="Martijn J."/>
            <person name="Lind A.E."/>
            <person name="van Eijk R."/>
            <person name="Schleper C."/>
            <person name="Guy L."/>
            <person name="Ettema T.J."/>
        </authorList>
    </citation>
    <scope>NUCLEOTIDE SEQUENCE</scope>
</reference>
<gene>
    <name evidence="3" type="ORF">LCGC14_0898380</name>
    <name evidence="2" type="ORF">LCGC14_1143120</name>
</gene>
<name>A0A0F9LXU0_9ZZZZ</name>
<accession>A0A0F9LXU0</accession>
<feature type="compositionally biased region" description="Basic and acidic residues" evidence="1">
    <location>
        <begin position="8"/>
        <end position="25"/>
    </location>
</feature>
<evidence type="ECO:0000313" key="2">
    <source>
        <dbReference type="EMBL" id="KKM99909.1"/>
    </source>
</evidence>
<evidence type="ECO:0000313" key="3">
    <source>
        <dbReference type="EMBL" id="KKN24091.1"/>
    </source>
</evidence>
<dbReference type="EMBL" id="LAZR01005442">
    <property type="protein sequence ID" value="KKM99909.1"/>
    <property type="molecule type" value="Genomic_DNA"/>
</dbReference>
<organism evidence="2">
    <name type="scientific">marine sediment metagenome</name>
    <dbReference type="NCBI Taxonomy" id="412755"/>
    <lineage>
        <taxon>unclassified sequences</taxon>
        <taxon>metagenomes</taxon>
        <taxon>ecological metagenomes</taxon>
    </lineage>
</organism>
<feature type="compositionally biased region" description="Basic and acidic residues" evidence="1">
    <location>
        <begin position="37"/>
        <end position="59"/>
    </location>
</feature>
<dbReference type="AlphaFoldDB" id="A0A0F9LXU0"/>
<comment type="caution">
    <text evidence="2">The sequence shown here is derived from an EMBL/GenBank/DDBJ whole genome shotgun (WGS) entry which is preliminary data.</text>
</comment>
<sequence>MSRRRRYCHDYRPDASDARRSHDHPSTISKIFRKRAKEAARRVADAENSKPQPENKDDM</sequence>
<feature type="region of interest" description="Disordered" evidence="1">
    <location>
        <begin position="1"/>
        <end position="59"/>
    </location>
</feature>
<dbReference type="EMBL" id="LAZR01002910">
    <property type="protein sequence ID" value="KKN24091.1"/>
    <property type="molecule type" value="Genomic_DNA"/>
</dbReference>